<dbReference type="EMBL" id="LR877156">
    <property type="protein sequence ID" value="CAD2218890.1"/>
    <property type="molecule type" value="Genomic_DNA"/>
</dbReference>
<dbReference type="PROSITE" id="PS50173">
    <property type="entry name" value="UMUC"/>
    <property type="match status" value="1"/>
</dbReference>
<dbReference type="InterPro" id="IPR001126">
    <property type="entry name" value="UmuC"/>
</dbReference>
<protein>
    <recommendedName>
        <fullName evidence="1">DNA polymerase kappa</fullName>
    </recommendedName>
</protein>
<evidence type="ECO:0000313" key="4">
    <source>
        <dbReference type="Proteomes" id="UP000515908"/>
    </source>
</evidence>
<dbReference type="GO" id="GO:0005634">
    <property type="term" value="C:nucleus"/>
    <property type="evidence" value="ECO:0007669"/>
    <property type="project" value="TreeGrafter"/>
</dbReference>
<dbReference type="Gene3D" id="3.30.70.270">
    <property type="match status" value="1"/>
</dbReference>
<dbReference type="SUPFAM" id="SSF56672">
    <property type="entry name" value="DNA/RNA polymerases"/>
    <property type="match status" value="1"/>
</dbReference>
<dbReference type="InterPro" id="IPR043502">
    <property type="entry name" value="DNA/RNA_pol_sf"/>
</dbReference>
<dbReference type="Pfam" id="PF00817">
    <property type="entry name" value="IMS"/>
    <property type="match status" value="1"/>
</dbReference>
<dbReference type="InterPro" id="IPR050116">
    <property type="entry name" value="DNA_polymerase-Y"/>
</dbReference>
<evidence type="ECO:0000259" key="2">
    <source>
        <dbReference type="PROSITE" id="PS50173"/>
    </source>
</evidence>
<dbReference type="InterPro" id="IPR017961">
    <property type="entry name" value="DNA_pol_Y-fam_little_finger"/>
</dbReference>
<evidence type="ECO:0000256" key="1">
    <source>
        <dbReference type="ARBA" id="ARBA00016178"/>
    </source>
</evidence>
<dbReference type="VEuPathDB" id="TriTrypDB:ADEAN_000638300"/>
<dbReference type="PANTHER" id="PTHR11076">
    <property type="entry name" value="DNA REPAIR POLYMERASE UMUC / TRANSFERASE FAMILY MEMBER"/>
    <property type="match status" value="1"/>
</dbReference>
<dbReference type="InterPro" id="IPR036775">
    <property type="entry name" value="DNA_pol_Y-fam_lit_finger_sf"/>
</dbReference>
<dbReference type="PANTHER" id="PTHR11076:SF33">
    <property type="entry name" value="DNA POLYMERASE KAPPA"/>
    <property type="match status" value="1"/>
</dbReference>
<accession>A0A7G2CGD3</accession>
<dbReference type="GO" id="GO:0003684">
    <property type="term" value="F:damaged DNA binding"/>
    <property type="evidence" value="ECO:0007669"/>
    <property type="project" value="InterPro"/>
</dbReference>
<dbReference type="Gene3D" id="3.40.1170.60">
    <property type="match status" value="1"/>
</dbReference>
<name>A0A7G2CGD3_9TRYP</name>
<dbReference type="CDD" id="cd03586">
    <property type="entry name" value="PolY_Pol_IV_kappa"/>
    <property type="match status" value="1"/>
</dbReference>
<dbReference type="InterPro" id="IPR022880">
    <property type="entry name" value="DNApol_IV"/>
</dbReference>
<dbReference type="Gene3D" id="1.10.150.810">
    <property type="match status" value="2"/>
</dbReference>
<dbReference type="InterPro" id="IPR043128">
    <property type="entry name" value="Rev_trsase/Diguanyl_cyclase"/>
</dbReference>
<dbReference type="GO" id="GO:0042276">
    <property type="term" value="P:error-prone translesion synthesis"/>
    <property type="evidence" value="ECO:0007669"/>
    <property type="project" value="TreeGrafter"/>
</dbReference>
<dbReference type="OrthoDB" id="1747274at2759"/>
<gene>
    <name evidence="3" type="ORF">ADEAN_000638300</name>
</gene>
<feature type="domain" description="UmuC" evidence="2">
    <location>
        <begin position="144"/>
        <end position="338"/>
    </location>
</feature>
<evidence type="ECO:0000313" key="3">
    <source>
        <dbReference type="EMBL" id="CAD2218890.1"/>
    </source>
</evidence>
<organism evidence="3 4">
    <name type="scientific">Angomonas deanei</name>
    <dbReference type="NCBI Taxonomy" id="59799"/>
    <lineage>
        <taxon>Eukaryota</taxon>
        <taxon>Discoba</taxon>
        <taxon>Euglenozoa</taxon>
        <taxon>Kinetoplastea</taxon>
        <taxon>Metakinetoplastina</taxon>
        <taxon>Trypanosomatida</taxon>
        <taxon>Trypanosomatidae</taxon>
        <taxon>Strigomonadinae</taxon>
        <taxon>Angomonas</taxon>
    </lineage>
</organism>
<dbReference type="GO" id="GO:0006281">
    <property type="term" value="P:DNA repair"/>
    <property type="evidence" value="ECO:0007669"/>
    <property type="project" value="InterPro"/>
</dbReference>
<dbReference type="SUPFAM" id="SSF100879">
    <property type="entry name" value="Lesion bypass DNA polymerase (Y-family), little finger domain"/>
    <property type="match status" value="1"/>
</dbReference>
<dbReference type="Pfam" id="PF11799">
    <property type="entry name" value="IMS_C"/>
    <property type="match status" value="1"/>
</dbReference>
<proteinExistence type="predicted"/>
<keyword evidence="4" id="KW-1185">Reference proteome</keyword>
<dbReference type="Gene3D" id="3.30.1490.100">
    <property type="entry name" value="DNA polymerase, Y-family, little finger domain"/>
    <property type="match status" value="1"/>
</dbReference>
<reference evidence="3 4" key="1">
    <citation type="submission" date="2020-08" db="EMBL/GenBank/DDBJ databases">
        <authorList>
            <person name="Newling K."/>
            <person name="Davey J."/>
            <person name="Forrester S."/>
        </authorList>
    </citation>
    <scope>NUCLEOTIDE SEQUENCE [LARGE SCALE GENOMIC DNA]</scope>
    <source>
        <strain evidence="4">Crithidia deanei Carvalho (ATCC PRA-265)</strain>
    </source>
</reference>
<dbReference type="Proteomes" id="UP000515908">
    <property type="component" value="Chromosome 12"/>
</dbReference>
<dbReference type="FunFam" id="3.40.1170.60:FF:000012">
    <property type="entry name" value="Putative DNA-directed polymerase kappa"/>
    <property type="match status" value="1"/>
</dbReference>
<dbReference type="AlphaFoldDB" id="A0A7G2CGD3"/>
<sequence>MYRRLIPSVAAGRSVVVLPTAVSKVSAMKAKAPADTGVAAPAGDSHHKRIKLSNIHYDTSKAGLEKVDKEYVKRVIAEATKNSPFNRNEEKRQKERERNNLVMVKKAKHFRTKLSQKERLEYKQKADEIIDRLESERDLKSKVFIHIDMDMFYAAVEERRNPALKTVPFAVGSNAMLSTSNYIARQYGVRSGMPGFIARKLCPQITIVPSDMDRYRQVAEVVRDVVRRYDPLFVTIGLDEVTMDVTKYIEKRNKALRKRNVKRSLLYTPVMVCEHIRADIQHHTQLTCSAGIGPTPAFAKLASNYKKPDGQHLLKFKNKEEVLHFMKDIPIRQVSGIGFAQEGKLKHLGITHCKHFLQHKALLAYLFKDKTLEFYLSAGLGLMKTHVDRSLAALSEKKKQNTAAGLFVKGHAPHSSKQSGKPYTPVLNAFSIGGGQPRKSIGKEKTLSKKLVRDAEILQILHDLLRECHETLLREGLTARGVGLVVKDHQYQCKGFVSTLPKETNDFKHLLAGVKALLERHQKEIPTAEWVRLLGVRLTRLTPVHAAAQQPVKANKKTPTKRN</sequence>
<dbReference type="GO" id="GO:0003887">
    <property type="term" value="F:DNA-directed DNA polymerase activity"/>
    <property type="evidence" value="ECO:0007669"/>
    <property type="project" value="InterPro"/>
</dbReference>